<organism evidence="6 7">
    <name type="scientific">Nocardia aurantiaca</name>
    <dbReference type="NCBI Taxonomy" id="2675850"/>
    <lineage>
        <taxon>Bacteria</taxon>
        <taxon>Bacillati</taxon>
        <taxon>Actinomycetota</taxon>
        <taxon>Actinomycetes</taxon>
        <taxon>Mycobacteriales</taxon>
        <taxon>Nocardiaceae</taxon>
        <taxon>Nocardia</taxon>
    </lineage>
</organism>
<dbReference type="InterPro" id="IPR004839">
    <property type="entry name" value="Aminotransferase_I/II_large"/>
</dbReference>
<keyword evidence="7" id="KW-1185">Reference proteome</keyword>
<dbReference type="Pfam" id="PF00155">
    <property type="entry name" value="Aminotran_1_2"/>
    <property type="match status" value="1"/>
</dbReference>
<dbReference type="InterPro" id="IPR015422">
    <property type="entry name" value="PyrdxlP-dep_Trfase_small"/>
</dbReference>
<evidence type="ECO:0000259" key="5">
    <source>
        <dbReference type="Pfam" id="PF00155"/>
    </source>
</evidence>
<evidence type="ECO:0000256" key="1">
    <source>
        <dbReference type="ARBA" id="ARBA00001933"/>
    </source>
</evidence>
<dbReference type="RefSeq" id="WP_154790128.1">
    <property type="nucleotide sequence ID" value="NZ_WMBB01000011.1"/>
</dbReference>
<dbReference type="PANTHER" id="PTHR42790:SF19">
    <property type="entry name" value="KYNURENINE_ALPHA-AMINOADIPATE AMINOTRANSFERASE, MITOCHONDRIAL"/>
    <property type="match status" value="1"/>
</dbReference>
<dbReference type="CDD" id="cd00609">
    <property type="entry name" value="AAT_like"/>
    <property type="match status" value="1"/>
</dbReference>
<sequence>MTDTLDRFDTGTLLSALGAREPSLGGFGPPATDIAPDAIRLLGGVPADEALPTAQLARAYREVLEDRAESAAALHYSVANGIEPLRTWIGARENVDPARVLVTNGALHGLSLLFSALLNPGDSVAVEQPSFPLAVRVLGHHGAQVVAVPTTGGHLGLDDLERRLRAGLRIKLLYLIPDFQNPTGTTLPAADRVRVVALAERYGFVVVSDNPYRDLRFAGESVEDLSLDSDHVVRVNTFSKTLGPGLRLGWIAAPAWLVPVLARLRGNVDQHTSLLGQTAVARLLHTPGVLDDILVTAREIYRTRAAALTGGLRAVLADAVEFTDPEGGIFLWVKAADPTLDLTAVQTRARALGTDFSLGRYFDPAGAVAFTDHLRLGFSNNTPDDLRTAVDRIAEAFARH</sequence>
<dbReference type="SUPFAM" id="SSF53383">
    <property type="entry name" value="PLP-dependent transferases"/>
    <property type="match status" value="1"/>
</dbReference>
<keyword evidence="2 6" id="KW-0032">Aminotransferase</keyword>
<dbReference type="InterPro" id="IPR050859">
    <property type="entry name" value="Class-I_PLP-dep_aminotransf"/>
</dbReference>
<comment type="cofactor">
    <cofactor evidence="1">
        <name>pyridoxal 5'-phosphate</name>
        <dbReference type="ChEBI" id="CHEBI:597326"/>
    </cofactor>
</comment>
<feature type="domain" description="Aminotransferase class I/classII large" evidence="5">
    <location>
        <begin position="94"/>
        <end position="393"/>
    </location>
</feature>
<gene>
    <name evidence="6" type="ORF">GLP40_23265</name>
</gene>
<comment type="caution">
    <text evidence="6">The sequence shown here is derived from an EMBL/GenBank/DDBJ whole genome shotgun (WGS) entry which is preliminary data.</text>
</comment>
<dbReference type="Gene3D" id="3.40.640.10">
    <property type="entry name" value="Type I PLP-dependent aspartate aminotransferase-like (Major domain)"/>
    <property type="match status" value="1"/>
</dbReference>
<reference evidence="6 7" key="1">
    <citation type="submission" date="2019-11" db="EMBL/GenBank/DDBJ databases">
        <title>Nocardia sp. nov. CT2-14 isolated from soil.</title>
        <authorList>
            <person name="Kanchanasin P."/>
            <person name="Tanasupawat S."/>
            <person name="Yuki M."/>
            <person name="Kudo T."/>
        </authorList>
    </citation>
    <scope>NUCLEOTIDE SEQUENCE [LARGE SCALE GENOMIC DNA]</scope>
    <source>
        <strain evidence="6 7">CT2-14</strain>
    </source>
</reference>
<dbReference type="InterPro" id="IPR015424">
    <property type="entry name" value="PyrdxlP-dep_Trfase"/>
</dbReference>
<evidence type="ECO:0000313" key="6">
    <source>
        <dbReference type="EMBL" id="MTE15678.1"/>
    </source>
</evidence>
<dbReference type="GO" id="GO:0008483">
    <property type="term" value="F:transaminase activity"/>
    <property type="evidence" value="ECO:0007669"/>
    <property type="project" value="UniProtKB-KW"/>
</dbReference>
<keyword evidence="4" id="KW-0663">Pyridoxal phosphate</keyword>
<evidence type="ECO:0000313" key="7">
    <source>
        <dbReference type="Proteomes" id="UP000432464"/>
    </source>
</evidence>
<evidence type="ECO:0000256" key="2">
    <source>
        <dbReference type="ARBA" id="ARBA00022576"/>
    </source>
</evidence>
<dbReference type="InterPro" id="IPR015421">
    <property type="entry name" value="PyrdxlP-dep_Trfase_major"/>
</dbReference>
<dbReference type="GO" id="GO:0030170">
    <property type="term" value="F:pyridoxal phosphate binding"/>
    <property type="evidence" value="ECO:0007669"/>
    <property type="project" value="InterPro"/>
</dbReference>
<proteinExistence type="predicted"/>
<evidence type="ECO:0000256" key="4">
    <source>
        <dbReference type="ARBA" id="ARBA00022898"/>
    </source>
</evidence>
<name>A0A6I3L322_9NOCA</name>
<dbReference type="PANTHER" id="PTHR42790">
    <property type="entry name" value="AMINOTRANSFERASE"/>
    <property type="match status" value="1"/>
</dbReference>
<dbReference type="Proteomes" id="UP000432464">
    <property type="component" value="Unassembled WGS sequence"/>
</dbReference>
<accession>A0A6I3L322</accession>
<protein>
    <submittedName>
        <fullName evidence="6">Aminotransferase class I/II-fold pyridoxal phosphate-dependent enzyme</fullName>
    </submittedName>
</protein>
<evidence type="ECO:0000256" key="3">
    <source>
        <dbReference type="ARBA" id="ARBA00022679"/>
    </source>
</evidence>
<dbReference type="AlphaFoldDB" id="A0A6I3L322"/>
<keyword evidence="3 6" id="KW-0808">Transferase</keyword>
<dbReference type="EMBL" id="WMBB01000011">
    <property type="protein sequence ID" value="MTE15678.1"/>
    <property type="molecule type" value="Genomic_DNA"/>
</dbReference>
<dbReference type="GO" id="GO:1901605">
    <property type="term" value="P:alpha-amino acid metabolic process"/>
    <property type="evidence" value="ECO:0007669"/>
    <property type="project" value="TreeGrafter"/>
</dbReference>
<dbReference type="Gene3D" id="3.90.1150.10">
    <property type="entry name" value="Aspartate Aminotransferase, domain 1"/>
    <property type="match status" value="1"/>
</dbReference>